<dbReference type="RefSeq" id="WP_209838759.1">
    <property type="nucleotide sequence ID" value="NZ_JAGGJP010000003.1"/>
</dbReference>
<accession>A0ABW0SAM7</accession>
<evidence type="ECO:0000313" key="2">
    <source>
        <dbReference type="EMBL" id="MFC5565924.1"/>
    </source>
</evidence>
<evidence type="ECO:0000256" key="1">
    <source>
        <dbReference type="SAM" id="SignalP"/>
    </source>
</evidence>
<comment type="caution">
    <text evidence="2">The sequence shown here is derived from an EMBL/GenBank/DDBJ whole genome shotgun (WGS) entry which is preliminary data.</text>
</comment>
<name>A0ABW0SAM7_9RHOB</name>
<sequence length="129" mass="13152">MRAVLLLILWPALVSAQDVTQSAWGVPVAGSTPSAVSLEPCDLPCLAVVEFDNTLVTTGQGSRVGGPAVVRTTLTSTGLTVDVTVETGIGLAPDLMQVRPPPGYAAQPSEMPVDDGASGRVWVGLAPTS</sequence>
<reference evidence="3" key="1">
    <citation type="journal article" date="2019" name="Int. J. Syst. Evol. Microbiol.">
        <title>The Global Catalogue of Microorganisms (GCM) 10K type strain sequencing project: providing services to taxonomists for standard genome sequencing and annotation.</title>
        <authorList>
            <consortium name="The Broad Institute Genomics Platform"/>
            <consortium name="The Broad Institute Genome Sequencing Center for Infectious Disease"/>
            <person name="Wu L."/>
            <person name="Ma J."/>
        </authorList>
    </citation>
    <scope>NUCLEOTIDE SEQUENCE [LARGE SCALE GENOMIC DNA]</scope>
    <source>
        <strain evidence="3">KACC 11588</strain>
    </source>
</reference>
<keyword evidence="1" id="KW-0732">Signal</keyword>
<evidence type="ECO:0000313" key="3">
    <source>
        <dbReference type="Proteomes" id="UP001596056"/>
    </source>
</evidence>
<dbReference type="Proteomes" id="UP001596056">
    <property type="component" value="Unassembled WGS sequence"/>
</dbReference>
<keyword evidence="3" id="KW-1185">Reference proteome</keyword>
<proteinExistence type="predicted"/>
<dbReference type="EMBL" id="JBHSNA010000003">
    <property type="protein sequence ID" value="MFC5565924.1"/>
    <property type="molecule type" value="Genomic_DNA"/>
</dbReference>
<organism evidence="2 3">
    <name type="scientific">Rubellimicrobium aerolatum</name>
    <dbReference type="NCBI Taxonomy" id="490979"/>
    <lineage>
        <taxon>Bacteria</taxon>
        <taxon>Pseudomonadati</taxon>
        <taxon>Pseudomonadota</taxon>
        <taxon>Alphaproteobacteria</taxon>
        <taxon>Rhodobacterales</taxon>
        <taxon>Roseobacteraceae</taxon>
        <taxon>Rubellimicrobium</taxon>
    </lineage>
</organism>
<feature type="signal peptide" evidence="1">
    <location>
        <begin position="1"/>
        <end position="16"/>
    </location>
</feature>
<gene>
    <name evidence="2" type="ORF">ACFPOC_05755</name>
</gene>
<feature type="chain" id="PRO_5046281215" evidence="1">
    <location>
        <begin position="17"/>
        <end position="129"/>
    </location>
</feature>
<protein>
    <submittedName>
        <fullName evidence="2">Uncharacterized protein</fullName>
    </submittedName>
</protein>